<gene>
    <name evidence="2" type="ORF">CHS0354_017016</name>
</gene>
<evidence type="ECO:0000313" key="3">
    <source>
        <dbReference type="Proteomes" id="UP001195483"/>
    </source>
</evidence>
<evidence type="ECO:0000313" key="2">
    <source>
        <dbReference type="EMBL" id="KAK3600730.1"/>
    </source>
</evidence>
<sequence>NKEDKNKKKQEDKTKIYKKIIDITKPRIEITSESQLDPQTILELPPPLSSSPSEKTKGGTSGFGRFDVEEREREGEMMRIAREKKAKML</sequence>
<feature type="region of interest" description="Disordered" evidence="1">
    <location>
        <begin position="31"/>
        <end position="76"/>
    </location>
</feature>
<reference evidence="2" key="3">
    <citation type="submission" date="2023-05" db="EMBL/GenBank/DDBJ databases">
        <authorList>
            <person name="Smith C.H."/>
        </authorList>
    </citation>
    <scope>NUCLEOTIDE SEQUENCE</scope>
    <source>
        <strain evidence="2">CHS0354</strain>
        <tissue evidence="2">Mantle</tissue>
    </source>
</reference>
<feature type="non-terminal residue" evidence="2">
    <location>
        <position position="89"/>
    </location>
</feature>
<reference evidence="2" key="1">
    <citation type="journal article" date="2021" name="Genome Biol. Evol.">
        <title>A High-Quality Reference Genome for a Parasitic Bivalve with Doubly Uniparental Inheritance (Bivalvia: Unionida).</title>
        <authorList>
            <person name="Smith C.H."/>
        </authorList>
    </citation>
    <scope>NUCLEOTIDE SEQUENCE</scope>
    <source>
        <strain evidence="2">CHS0354</strain>
    </source>
</reference>
<dbReference type="Proteomes" id="UP001195483">
    <property type="component" value="Unassembled WGS sequence"/>
</dbReference>
<evidence type="ECO:0000256" key="1">
    <source>
        <dbReference type="SAM" id="MobiDB-lite"/>
    </source>
</evidence>
<feature type="non-terminal residue" evidence="2">
    <location>
        <position position="1"/>
    </location>
</feature>
<dbReference type="AlphaFoldDB" id="A0AAE0SZY0"/>
<reference evidence="2" key="2">
    <citation type="journal article" date="2021" name="Genome Biol. Evol.">
        <title>Developing a high-quality reference genome for a parasitic bivalve with doubly uniparental inheritance (Bivalvia: Unionida).</title>
        <authorList>
            <person name="Smith C.H."/>
        </authorList>
    </citation>
    <scope>NUCLEOTIDE SEQUENCE</scope>
    <source>
        <strain evidence="2">CHS0354</strain>
        <tissue evidence="2">Mantle</tissue>
    </source>
</reference>
<keyword evidence="3" id="KW-1185">Reference proteome</keyword>
<accession>A0AAE0SZY0</accession>
<proteinExistence type="predicted"/>
<name>A0AAE0SZY0_9BIVA</name>
<comment type="caution">
    <text evidence="2">The sequence shown here is derived from an EMBL/GenBank/DDBJ whole genome shotgun (WGS) entry which is preliminary data.</text>
</comment>
<organism evidence="2 3">
    <name type="scientific">Potamilus streckersoni</name>
    <dbReference type="NCBI Taxonomy" id="2493646"/>
    <lineage>
        <taxon>Eukaryota</taxon>
        <taxon>Metazoa</taxon>
        <taxon>Spiralia</taxon>
        <taxon>Lophotrochozoa</taxon>
        <taxon>Mollusca</taxon>
        <taxon>Bivalvia</taxon>
        <taxon>Autobranchia</taxon>
        <taxon>Heteroconchia</taxon>
        <taxon>Palaeoheterodonta</taxon>
        <taxon>Unionida</taxon>
        <taxon>Unionoidea</taxon>
        <taxon>Unionidae</taxon>
        <taxon>Ambleminae</taxon>
        <taxon>Lampsilini</taxon>
        <taxon>Potamilus</taxon>
    </lineage>
</organism>
<feature type="compositionally biased region" description="Basic and acidic residues" evidence="1">
    <location>
        <begin position="66"/>
        <end position="76"/>
    </location>
</feature>
<protein>
    <submittedName>
        <fullName evidence="2">Uncharacterized protein</fullName>
    </submittedName>
</protein>
<dbReference type="EMBL" id="JAEAOA010001046">
    <property type="protein sequence ID" value="KAK3600730.1"/>
    <property type="molecule type" value="Genomic_DNA"/>
</dbReference>